<comment type="caution">
    <text evidence="1">The sequence shown here is derived from an EMBL/GenBank/DDBJ whole genome shotgun (WGS) entry which is preliminary data.</text>
</comment>
<dbReference type="EMBL" id="AMZH03004155">
    <property type="protein sequence ID" value="RRT70032.1"/>
    <property type="molecule type" value="Genomic_DNA"/>
</dbReference>
<accession>A0A427A1F6</accession>
<evidence type="ECO:0000313" key="1">
    <source>
        <dbReference type="EMBL" id="RRT70032.1"/>
    </source>
</evidence>
<dbReference type="Proteomes" id="UP000287651">
    <property type="component" value="Unassembled WGS sequence"/>
</dbReference>
<proteinExistence type="predicted"/>
<dbReference type="AlphaFoldDB" id="A0A427A1F6"/>
<reference evidence="1 2" key="1">
    <citation type="journal article" date="2014" name="Agronomy (Basel)">
        <title>A Draft Genome Sequence for Ensete ventricosum, the Drought-Tolerant Tree Against Hunger.</title>
        <authorList>
            <person name="Harrison J."/>
            <person name="Moore K.A."/>
            <person name="Paszkiewicz K."/>
            <person name="Jones T."/>
            <person name="Grant M."/>
            <person name="Ambacheew D."/>
            <person name="Muzemil S."/>
            <person name="Studholme D.J."/>
        </authorList>
    </citation>
    <scope>NUCLEOTIDE SEQUENCE [LARGE SCALE GENOMIC DNA]</scope>
</reference>
<name>A0A427A1F6_ENSVE</name>
<sequence>MGSGCPCSSAAYLPRGEHYCLWGRCRARGRHLHVRRPCGRSYERRPLQATASARRRPTYEHCARRCHRCERLPLQPGRGLLPPFSSPLPQASHGQLSLASNLCRKLAMAWLWPIALVGCPGRSW</sequence>
<evidence type="ECO:0000313" key="2">
    <source>
        <dbReference type="Proteomes" id="UP000287651"/>
    </source>
</evidence>
<organism evidence="1 2">
    <name type="scientific">Ensete ventricosum</name>
    <name type="common">Abyssinian banana</name>
    <name type="synonym">Musa ensete</name>
    <dbReference type="NCBI Taxonomy" id="4639"/>
    <lineage>
        <taxon>Eukaryota</taxon>
        <taxon>Viridiplantae</taxon>
        <taxon>Streptophyta</taxon>
        <taxon>Embryophyta</taxon>
        <taxon>Tracheophyta</taxon>
        <taxon>Spermatophyta</taxon>
        <taxon>Magnoliopsida</taxon>
        <taxon>Liliopsida</taxon>
        <taxon>Zingiberales</taxon>
        <taxon>Musaceae</taxon>
        <taxon>Ensete</taxon>
    </lineage>
</organism>
<gene>
    <name evidence="1" type="ORF">B296_00014011</name>
</gene>
<protein>
    <submittedName>
        <fullName evidence="1">Uncharacterized protein</fullName>
    </submittedName>
</protein>